<name>A0AA38GDX8_TAXCH</name>
<dbReference type="Proteomes" id="UP000824469">
    <property type="component" value="Unassembled WGS sequence"/>
</dbReference>
<comment type="caution">
    <text evidence="2">The sequence shown here is derived from an EMBL/GenBank/DDBJ whole genome shotgun (WGS) entry which is preliminary data.</text>
</comment>
<evidence type="ECO:0000259" key="1">
    <source>
        <dbReference type="Pfam" id="PF00078"/>
    </source>
</evidence>
<dbReference type="InterPro" id="IPR043128">
    <property type="entry name" value="Rev_trsase/Diguanyl_cyclase"/>
</dbReference>
<dbReference type="PANTHER" id="PTHR24559">
    <property type="entry name" value="TRANSPOSON TY3-I GAG-POL POLYPROTEIN"/>
    <property type="match status" value="1"/>
</dbReference>
<dbReference type="Gene3D" id="3.30.70.270">
    <property type="match status" value="1"/>
</dbReference>
<dbReference type="InterPro" id="IPR053134">
    <property type="entry name" value="RNA-dir_DNA_polymerase"/>
</dbReference>
<feature type="non-terminal residue" evidence="2">
    <location>
        <position position="79"/>
    </location>
</feature>
<dbReference type="PANTHER" id="PTHR24559:SF444">
    <property type="entry name" value="REVERSE TRANSCRIPTASE DOMAIN-CONTAINING PROTEIN"/>
    <property type="match status" value="1"/>
</dbReference>
<proteinExistence type="predicted"/>
<reference evidence="2 3" key="1">
    <citation type="journal article" date="2021" name="Nat. Plants">
        <title>The Taxus genome provides insights into paclitaxel biosynthesis.</title>
        <authorList>
            <person name="Xiong X."/>
            <person name="Gou J."/>
            <person name="Liao Q."/>
            <person name="Li Y."/>
            <person name="Zhou Q."/>
            <person name="Bi G."/>
            <person name="Li C."/>
            <person name="Du R."/>
            <person name="Wang X."/>
            <person name="Sun T."/>
            <person name="Guo L."/>
            <person name="Liang H."/>
            <person name="Lu P."/>
            <person name="Wu Y."/>
            <person name="Zhang Z."/>
            <person name="Ro D.K."/>
            <person name="Shang Y."/>
            <person name="Huang S."/>
            <person name="Yan J."/>
        </authorList>
    </citation>
    <scope>NUCLEOTIDE SEQUENCE [LARGE SCALE GENOMIC DNA]</scope>
    <source>
        <strain evidence="2">Ta-2019</strain>
    </source>
</reference>
<protein>
    <recommendedName>
        <fullName evidence="1">Reverse transcriptase domain-containing protein</fullName>
    </recommendedName>
</protein>
<dbReference type="InterPro" id="IPR000477">
    <property type="entry name" value="RT_dom"/>
</dbReference>
<evidence type="ECO:0000313" key="3">
    <source>
        <dbReference type="Proteomes" id="UP000824469"/>
    </source>
</evidence>
<dbReference type="AlphaFoldDB" id="A0AA38GDX8"/>
<dbReference type="EMBL" id="JAHRHJ020000003">
    <property type="protein sequence ID" value="KAH9321656.1"/>
    <property type="molecule type" value="Genomic_DNA"/>
</dbReference>
<organism evidence="2 3">
    <name type="scientific">Taxus chinensis</name>
    <name type="common">Chinese yew</name>
    <name type="synonym">Taxus wallichiana var. chinensis</name>
    <dbReference type="NCBI Taxonomy" id="29808"/>
    <lineage>
        <taxon>Eukaryota</taxon>
        <taxon>Viridiplantae</taxon>
        <taxon>Streptophyta</taxon>
        <taxon>Embryophyta</taxon>
        <taxon>Tracheophyta</taxon>
        <taxon>Spermatophyta</taxon>
        <taxon>Pinopsida</taxon>
        <taxon>Pinidae</taxon>
        <taxon>Conifers II</taxon>
        <taxon>Cupressales</taxon>
        <taxon>Taxaceae</taxon>
        <taxon>Taxus</taxon>
    </lineage>
</organism>
<dbReference type="OMA" id="NDCMEVY"/>
<feature type="non-terminal residue" evidence="2">
    <location>
        <position position="1"/>
    </location>
</feature>
<accession>A0AA38GDX8</accession>
<gene>
    <name evidence="2" type="ORF">KI387_016295</name>
</gene>
<dbReference type="InterPro" id="IPR043502">
    <property type="entry name" value="DNA/RNA_pol_sf"/>
</dbReference>
<dbReference type="CDD" id="cd01647">
    <property type="entry name" value="RT_LTR"/>
    <property type="match status" value="1"/>
</dbReference>
<keyword evidence="3" id="KW-1185">Reference proteome</keyword>
<dbReference type="Gene3D" id="3.10.10.10">
    <property type="entry name" value="HIV Type 1 Reverse Transcriptase, subunit A, domain 1"/>
    <property type="match status" value="1"/>
</dbReference>
<dbReference type="Pfam" id="PF00078">
    <property type="entry name" value="RVT_1"/>
    <property type="match status" value="1"/>
</dbReference>
<evidence type="ECO:0000313" key="2">
    <source>
        <dbReference type="EMBL" id="KAH9321656.1"/>
    </source>
</evidence>
<feature type="domain" description="Reverse transcriptase" evidence="1">
    <location>
        <begin position="1"/>
        <end position="76"/>
    </location>
</feature>
<dbReference type="SUPFAM" id="SSF56672">
    <property type="entry name" value="DNA/RNA polymerases"/>
    <property type="match status" value="1"/>
</dbReference>
<sequence>GYNQIQIAPEDQDKTTFTCPWGNFAYFVLPFGLCNAPATFQRVVLSIFSDLTNDCMEVYMDDFTVHGSTFDEAMKNLDK</sequence>